<dbReference type="Proteomes" id="UP000515161">
    <property type="component" value="Unplaced"/>
</dbReference>
<dbReference type="FunFam" id="1.10.1100.10:FF:000001">
    <property type="entry name" value="Transcription initiation factor TFIID subunit"/>
    <property type="match status" value="1"/>
</dbReference>
<feature type="domain" description="Bromo" evidence="15">
    <location>
        <begin position="1466"/>
        <end position="1536"/>
    </location>
</feature>
<dbReference type="InterPro" id="IPR009067">
    <property type="entry name" value="TAF_II_230-bd"/>
</dbReference>
<feature type="coiled-coil region" evidence="13">
    <location>
        <begin position="1543"/>
        <end position="1570"/>
    </location>
</feature>
<feature type="domain" description="Bromo" evidence="15">
    <location>
        <begin position="1589"/>
        <end position="1659"/>
    </location>
</feature>
<sequence>MSDSDSDEDQDRPFSITGFLFGNINEDGQLEDDSVLDDESKKHLAGLGSLGLSSLITEITANEEDDQDVSRDSTNVDADGWVKSTDDAVDYSDISEVAEDETNKYRQAMWSLQPSRQTDDEEDYDADCEDIDSKLMPPPPPPIVPTAAKKEELASQSPTVGEEGDGIILPSIIAPSSNVDKVDFSSSSDSESETDRPCQGSGAGGPPDSLTLPLAGIMQKDAAKALPGVTELFPEFRPGRVLRFLRLFGPGKNMPSVWRSARRKKKRKHRDPQPGTPPPEGEHTETSPDKKSGWIYEYALPPPPEQCLSDDEITMMAPVESKFSQTCGDGDKETEARPKVAEWRYGPAQLWYDMLGVPEDGSYFNYGFRLKEEQSSEHHEHDTLTKIQETSHKILRREEDDNNENNGGDMDVSDLENELFLMVTQLKWEEDIIWNGEDVKHKGAKTQRASLAGWLPSSMTRNANAYNAQQGLTRSNSLLVPPTPPPMPKMPSITGSKREKNSHDHHTSHEEGSPWFSIFPIDSEELVYGHWEENIIWDDQEMDHMLMPPVLTLDPNDENIILEMPNEKEEMTSHSPSKENKKETAIKKSRILLGKTGVIKDEPQQNMSQPEVKDPWNLSNDEFYYPKQQGLRGTFGGNIIQHSISALELRQPFFPTHMGPMKLRQFHRPTLKKYSFGSVAQPGPHAVQPLLKHIKKKAKMREQERQAAGGGDMFFMRTPQDLTGKDGDLILAEYSEEYPPLIMQVGLATKIKNYYKRKPGKDPGAPDCKYGETVYCHTSPFLGSLHPGQLLPAFENNLFRAPIYLHKMPETDFLVLRTRHGYYIREIVDIFVVGQQCPLFEVQGPNSKRANTHIRDFLQVFIYRLFWKSKDRPRRIRMEDIKKAFPSHSESSIRKRLKLCADFKRTGMDSNWWVLKPDFRLPTEEEIRAMVSPEQCCAYYSMLVAEQRLKDAGYGEKSFFAPDEENEEDFQMKIDDEVRTAPWNTTRAFISAMKGKCLLEVSGVADPTGCGEGFSYVKVPNKPTQQKDDKEPTPAKKTVTGTDADLRRLSLKNAKQLLRKFGVPEEEIKKLSRWEVIDVVRTMSTEQARSGEGPMSKFARGSRFSVAEHQERYKEECQRIFDLQNKVLESGEVLSTDTDSSSAEDSDFEEMGKNIENMLQNKKTSSQLSREREEQERKELQRMLMGEESDRDHKGRKERRKGLSSSLSTSSHKDDDTSSVTSLNSAATGRRLKIYRTFRDEDGKDYVRCETVRKASVIDAYTRIRTTKDEDFIKKFAVFDEQHREEMRKERRRIQEQLRRLKRNQEKDKIKGPPEKKAKKLKERPDLKVKLKCGACGAIGHMRTNKFCPLYYQTNAPPSNPVAMTEEQEEELEKTVIHNDNEELIKVEGTKIVLGKQLIESADEVRRKSLVLKFPKQQLPQKKKRRVGNAVHCDYLNKPHKAIHRRRTDPMVTLSSVLESVINDMRDHPNTYPFHTPVNAKVVKDYYKIITRPMDLQTLRENVRKRLYPSRDEFREAVEVVVKNSATYNGAKHPITQVAQSMLDLCDAKLKEKEDRLVRLEKAINPLLDDDDQVAFSFILDNIVTQKMMVVPDSWPFHHPVNKKFVPDYYKVIVCPMDLENVRKNISKHKYQNRDVFLFDVSLIHANSIKYNGAESPYTRTALDIISVCKQTLAEYDEHLTQLEKDISTAKEAALDAADLECLDPMTPGPYTPQPADLFDSGASGSLPRDNSSLFSEGPLVVAPEKRGGQAEDADGDLEDDDDEEDMLLPPRRQMLDHEEEEEEEEEDDGLSIRPAQASVLYQDLLMSDGEDDASEEEGDNPFSSIQLSESGSDSDRELYVRPTPPRRTQETARATMEQDESMMSYEGDGPDVPHMEDSNVSYGSYEEPEIRSQLQPSSLGNGEEYGISEEEEEDEEDEAQRRAPAVLSKVQLSEDEESEEFRSIGGDSDMDSET</sequence>
<dbReference type="Pfam" id="PF15288">
    <property type="entry name" value="zf-CCHC_6"/>
    <property type="match status" value="1"/>
</dbReference>
<evidence type="ECO:0000256" key="13">
    <source>
        <dbReference type="SAM" id="Coils"/>
    </source>
</evidence>
<dbReference type="PROSITE" id="PS00633">
    <property type="entry name" value="BROMODOMAIN_1"/>
    <property type="match status" value="2"/>
</dbReference>
<keyword evidence="4 10" id="KW-0805">Transcription regulation</keyword>
<keyword evidence="13" id="KW-0175">Coiled coil</keyword>
<evidence type="ECO:0000256" key="10">
    <source>
        <dbReference type="PIRNR" id="PIRNR003047"/>
    </source>
</evidence>
<feature type="region of interest" description="Disordered" evidence="14">
    <location>
        <begin position="1158"/>
        <end position="1224"/>
    </location>
</feature>
<dbReference type="PANTHER" id="PTHR13900:SF0">
    <property type="entry name" value="TRANSCRIPTION INITIATION FACTOR TFIID SUBUNIT 1"/>
    <property type="match status" value="1"/>
</dbReference>
<dbReference type="PIRSF" id="PIRSF003047">
    <property type="entry name" value="TAF1_animal"/>
    <property type="match status" value="1"/>
</dbReference>
<feature type="compositionally biased region" description="Basic and acidic residues" evidence="14">
    <location>
        <begin position="1025"/>
        <end position="1034"/>
    </location>
</feature>
<gene>
    <name evidence="17" type="primary">taf1</name>
</gene>
<feature type="compositionally biased region" description="Basic and acidic residues" evidence="14">
    <location>
        <begin position="1169"/>
        <end position="1181"/>
    </location>
</feature>
<evidence type="ECO:0000256" key="12">
    <source>
        <dbReference type="PROSITE-ProRule" id="PRU00035"/>
    </source>
</evidence>
<comment type="subcellular location">
    <subcellularLocation>
        <location evidence="1 10">Nucleus</location>
    </subcellularLocation>
</comment>
<organism evidence="16 17">
    <name type="scientific">Gymnodraco acuticeps</name>
    <name type="common">Antarctic dragonfish</name>
    <dbReference type="NCBI Taxonomy" id="8218"/>
    <lineage>
        <taxon>Eukaryota</taxon>
        <taxon>Metazoa</taxon>
        <taxon>Chordata</taxon>
        <taxon>Craniata</taxon>
        <taxon>Vertebrata</taxon>
        <taxon>Euteleostomi</taxon>
        <taxon>Actinopterygii</taxon>
        <taxon>Neopterygii</taxon>
        <taxon>Teleostei</taxon>
        <taxon>Neoteleostei</taxon>
        <taxon>Acanthomorphata</taxon>
        <taxon>Eupercaria</taxon>
        <taxon>Perciformes</taxon>
        <taxon>Notothenioidei</taxon>
        <taxon>Bathydraconidae</taxon>
        <taxon>Gymnodraco</taxon>
    </lineage>
</organism>
<dbReference type="GO" id="GO:0004674">
    <property type="term" value="F:protein serine/threonine kinase activity"/>
    <property type="evidence" value="ECO:0007669"/>
    <property type="project" value="UniProtKB-UniRule"/>
</dbReference>
<dbReference type="CTD" id="6872"/>
<keyword evidence="6" id="KW-0238">DNA-binding</keyword>
<dbReference type="GO" id="GO:0005669">
    <property type="term" value="C:transcription factor TFIID complex"/>
    <property type="evidence" value="ECO:0007669"/>
    <property type="project" value="UniProtKB-UniRule"/>
</dbReference>
<comment type="similarity">
    <text evidence="2 10">Belongs to the TAF1 family.</text>
</comment>
<dbReference type="InterPro" id="IPR011177">
    <property type="entry name" value="TAF1_animal"/>
</dbReference>
<protein>
    <recommendedName>
        <fullName evidence="10">Transcription initiation factor TFIID subunit</fullName>
    </recommendedName>
</protein>
<dbReference type="RefSeq" id="XP_034060019.1">
    <property type="nucleotide sequence ID" value="XM_034204128.1"/>
</dbReference>
<accession>A0A6P8T8A7</accession>
<dbReference type="FunFam" id="1.20.920.10:FF:000019">
    <property type="entry name" value="Transcription initiation factor TFIID subunit"/>
    <property type="match status" value="1"/>
</dbReference>
<dbReference type="SUPFAM" id="SSF47055">
    <property type="entry name" value="TAF(II)230 TBP-binding fragment"/>
    <property type="match status" value="1"/>
</dbReference>
<dbReference type="GO" id="GO:0017025">
    <property type="term" value="F:TBP-class protein binding"/>
    <property type="evidence" value="ECO:0007669"/>
    <property type="project" value="InterPro"/>
</dbReference>
<proteinExistence type="inferred from homology"/>
<feature type="compositionally biased region" description="Basic and acidic residues" evidence="14">
    <location>
        <begin position="280"/>
        <end position="290"/>
    </location>
</feature>
<feature type="region of interest" description="Disordered" evidence="14">
    <location>
        <begin position="61"/>
        <end position="81"/>
    </location>
</feature>
<feature type="cross-link" description="Glycyl lysine isopeptide (Lys-Gly) (interchain with G-Cter in SUMO2)" evidence="11">
    <location>
        <position position="613"/>
    </location>
</feature>
<evidence type="ECO:0000256" key="6">
    <source>
        <dbReference type="ARBA" id="ARBA00023125"/>
    </source>
</evidence>
<feature type="compositionally biased region" description="Polar residues" evidence="14">
    <location>
        <begin position="1822"/>
        <end position="1832"/>
    </location>
</feature>
<feature type="region of interest" description="Disordered" evidence="14">
    <location>
        <begin position="468"/>
        <end position="515"/>
    </location>
</feature>
<evidence type="ECO:0000256" key="8">
    <source>
        <dbReference type="ARBA" id="ARBA00023242"/>
    </source>
</evidence>
<keyword evidence="8 10" id="KW-0539">Nucleus</keyword>
<dbReference type="SMART" id="SM00297">
    <property type="entry name" value="BROMO"/>
    <property type="match status" value="2"/>
</dbReference>
<dbReference type="InterPro" id="IPR018359">
    <property type="entry name" value="Bromodomain_CS"/>
</dbReference>
<evidence type="ECO:0000313" key="16">
    <source>
        <dbReference type="Proteomes" id="UP000515161"/>
    </source>
</evidence>
<evidence type="ECO:0000256" key="11">
    <source>
        <dbReference type="PIRSR" id="PIRSR003047-2"/>
    </source>
</evidence>
<evidence type="ECO:0000256" key="3">
    <source>
        <dbReference type="ARBA" id="ARBA00022737"/>
    </source>
</evidence>
<dbReference type="GO" id="GO:0003677">
    <property type="term" value="F:DNA binding"/>
    <property type="evidence" value="ECO:0007669"/>
    <property type="project" value="UniProtKB-KW"/>
</dbReference>
<feature type="cross-link" description="Glycyl lysine isopeptide (Lys-Gly) (interchain with G-Cter in SUMO2)" evidence="11">
    <location>
        <position position="600"/>
    </location>
</feature>
<feature type="region of interest" description="Disordered" evidence="14">
    <location>
        <begin position="1300"/>
        <end position="1319"/>
    </location>
</feature>
<evidence type="ECO:0000256" key="14">
    <source>
        <dbReference type="SAM" id="MobiDB-lite"/>
    </source>
</evidence>
<feature type="compositionally biased region" description="Acidic residues" evidence="14">
    <location>
        <begin position="1907"/>
        <end position="1919"/>
    </location>
</feature>
<keyword evidence="16" id="KW-1185">Reference proteome</keyword>
<dbReference type="InterPro" id="IPR001487">
    <property type="entry name" value="Bromodomain"/>
</dbReference>
<evidence type="ECO:0000256" key="9">
    <source>
        <dbReference type="ARBA" id="ARBA00023306"/>
    </source>
</evidence>
<dbReference type="InterPro" id="IPR022591">
    <property type="entry name" value="TAF1_HAT_dom"/>
</dbReference>
<dbReference type="PRINTS" id="PR00503">
    <property type="entry name" value="BROMODOMAIN"/>
</dbReference>
<feature type="region of interest" description="Disordered" evidence="14">
    <location>
        <begin position="1704"/>
        <end position="1955"/>
    </location>
</feature>
<feature type="compositionally biased region" description="Low complexity" evidence="14">
    <location>
        <begin position="176"/>
        <end position="189"/>
    </location>
</feature>
<evidence type="ECO:0000313" key="17">
    <source>
        <dbReference type="RefSeq" id="XP_034060019.1"/>
    </source>
</evidence>
<feature type="compositionally biased region" description="Acidic residues" evidence="14">
    <location>
        <begin position="1809"/>
        <end position="1820"/>
    </location>
</feature>
<dbReference type="GO" id="GO:0051123">
    <property type="term" value="P:RNA polymerase II preinitiation complex assembly"/>
    <property type="evidence" value="ECO:0007669"/>
    <property type="project" value="TreeGrafter"/>
</dbReference>
<evidence type="ECO:0000256" key="4">
    <source>
        <dbReference type="ARBA" id="ARBA00023015"/>
    </source>
</evidence>
<feature type="compositionally biased region" description="Acidic residues" evidence="14">
    <location>
        <begin position="1752"/>
        <end position="1767"/>
    </location>
</feature>
<dbReference type="InterPro" id="IPR041670">
    <property type="entry name" value="Znf-CCHC_6"/>
</dbReference>
<keyword evidence="3" id="KW-0677">Repeat</keyword>
<dbReference type="FunFam" id="1.20.920.10:FF:000020">
    <property type="entry name" value="Transcription initiation factor TFIID subunit"/>
    <property type="match status" value="1"/>
</dbReference>
<dbReference type="GO" id="GO:0004402">
    <property type="term" value="F:histone acetyltransferase activity"/>
    <property type="evidence" value="ECO:0007669"/>
    <property type="project" value="InterPro"/>
</dbReference>
<feature type="region of interest" description="Disordered" evidence="14">
    <location>
        <begin position="375"/>
        <end position="412"/>
    </location>
</feature>
<feature type="compositionally biased region" description="Basic and acidic residues" evidence="14">
    <location>
        <begin position="1300"/>
        <end position="1316"/>
    </location>
</feature>
<feature type="compositionally biased region" description="Acidic residues" evidence="14">
    <location>
        <begin position="119"/>
        <end position="130"/>
    </location>
</feature>
<dbReference type="SUPFAM" id="SSF47370">
    <property type="entry name" value="Bromodomain"/>
    <property type="match status" value="2"/>
</dbReference>
<evidence type="ECO:0000256" key="5">
    <source>
        <dbReference type="ARBA" id="ARBA00023117"/>
    </source>
</evidence>
<evidence type="ECO:0000259" key="15">
    <source>
        <dbReference type="PROSITE" id="PS50014"/>
    </source>
</evidence>
<reference evidence="17" key="1">
    <citation type="submission" date="2025-08" db="UniProtKB">
        <authorList>
            <consortium name="RefSeq"/>
        </authorList>
    </citation>
    <scope>IDENTIFICATION</scope>
</reference>
<dbReference type="Pfam" id="PF12157">
    <property type="entry name" value="DUF3591"/>
    <property type="match status" value="1"/>
</dbReference>
<dbReference type="InterPro" id="IPR036427">
    <property type="entry name" value="Bromodomain-like_sf"/>
</dbReference>
<dbReference type="GO" id="GO:0016251">
    <property type="term" value="F:RNA polymerase II general transcription initiation factor activity"/>
    <property type="evidence" value="ECO:0007669"/>
    <property type="project" value="InterPro"/>
</dbReference>
<evidence type="ECO:0000256" key="2">
    <source>
        <dbReference type="ARBA" id="ARBA00009064"/>
    </source>
</evidence>
<keyword evidence="7 10" id="KW-0804">Transcription</keyword>
<feature type="region of interest" description="Disordered" evidence="14">
    <location>
        <begin position="1020"/>
        <end position="1042"/>
    </location>
</feature>
<evidence type="ECO:0000256" key="1">
    <source>
        <dbReference type="ARBA" id="ARBA00004123"/>
    </source>
</evidence>
<dbReference type="Pfam" id="PF00439">
    <property type="entry name" value="Bromodomain"/>
    <property type="match status" value="2"/>
</dbReference>
<dbReference type="KEGG" id="gacu:117538444"/>
<dbReference type="PANTHER" id="PTHR13900">
    <property type="entry name" value="TRANSCRIPTION INITIATION FACTOR TFIID"/>
    <property type="match status" value="1"/>
</dbReference>
<feature type="compositionally biased region" description="Basic residues" evidence="14">
    <location>
        <begin position="260"/>
        <end position="270"/>
    </location>
</feature>
<name>A0A6P8T8A7_GYMAC</name>
<feature type="compositionally biased region" description="Basic and acidic residues" evidence="14">
    <location>
        <begin position="496"/>
        <end position="512"/>
    </location>
</feature>
<feature type="compositionally biased region" description="Polar residues" evidence="14">
    <location>
        <begin position="468"/>
        <end position="478"/>
    </location>
</feature>
<evidence type="ECO:0000256" key="7">
    <source>
        <dbReference type="ARBA" id="ARBA00023163"/>
    </source>
</evidence>
<feature type="compositionally biased region" description="Acidic residues" evidence="14">
    <location>
        <begin position="1778"/>
        <end position="1790"/>
    </location>
</feature>
<dbReference type="Gene3D" id="1.10.1100.10">
    <property type="entry name" value="TAFII-230 TBP-binding domain"/>
    <property type="match status" value="1"/>
</dbReference>
<dbReference type="PROSITE" id="PS50014">
    <property type="entry name" value="BROMODOMAIN_2"/>
    <property type="match status" value="2"/>
</dbReference>
<feature type="compositionally biased region" description="Basic and acidic residues" evidence="14">
    <location>
        <begin position="375"/>
        <end position="399"/>
    </location>
</feature>
<dbReference type="InterPro" id="IPR036741">
    <property type="entry name" value="TAFII-230_TBP-bd_sf"/>
</dbReference>
<keyword evidence="9" id="KW-0131">Cell cycle</keyword>
<feature type="region of interest" description="Disordered" evidence="14">
    <location>
        <begin position="255"/>
        <end position="290"/>
    </location>
</feature>
<dbReference type="GeneID" id="117538444"/>
<dbReference type="Gene3D" id="1.20.920.10">
    <property type="entry name" value="Bromodomain-like"/>
    <property type="match status" value="2"/>
</dbReference>
<dbReference type="Pfam" id="PF09247">
    <property type="entry name" value="TBP-binding"/>
    <property type="match status" value="1"/>
</dbReference>
<keyword evidence="5 12" id="KW-0103">Bromodomain</keyword>
<feature type="region of interest" description="Disordered" evidence="14">
    <location>
        <begin position="111"/>
        <end position="216"/>
    </location>
</feature>
<dbReference type="InterPro" id="IPR040240">
    <property type="entry name" value="TAF1"/>
</dbReference>
<dbReference type="CDD" id="cd05511">
    <property type="entry name" value="Bromo_TFIID"/>
    <property type="match status" value="2"/>
</dbReference>